<keyword evidence="3" id="KW-1185">Reference proteome</keyword>
<keyword evidence="1" id="KW-1133">Transmembrane helix</keyword>
<dbReference type="Proteomes" id="UP000240493">
    <property type="component" value="Unassembled WGS sequence"/>
</dbReference>
<gene>
    <name evidence="2" type="ORF">M441DRAFT_61443</name>
</gene>
<accession>A0A2T3YVW8</accession>
<protein>
    <submittedName>
        <fullName evidence="2">Uncharacterized protein</fullName>
    </submittedName>
</protein>
<evidence type="ECO:0000256" key="1">
    <source>
        <dbReference type="SAM" id="Phobius"/>
    </source>
</evidence>
<sequence>MWRCRAPSNKEPGSLLLGNSTIRDYLYFGVIMGCGKVVGTSAASLATYVLAYVPPL</sequence>
<name>A0A2T3YVW8_TRIA4</name>
<proteinExistence type="predicted"/>
<keyword evidence="1" id="KW-0472">Membrane</keyword>
<feature type="transmembrane region" description="Helical" evidence="1">
    <location>
        <begin position="25"/>
        <end position="51"/>
    </location>
</feature>
<organism evidence="2 3">
    <name type="scientific">Trichoderma asperellum (strain ATCC 204424 / CBS 433.97 / NBRC 101777)</name>
    <dbReference type="NCBI Taxonomy" id="1042311"/>
    <lineage>
        <taxon>Eukaryota</taxon>
        <taxon>Fungi</taxon>
        <taxon>Dikarya</taxon>
        <taxon>Ascomycota</taxon>
        <taxon>Pezizomycotina</taxon>
        <taxon>Sordariomycetes</taxon>
        <taxon>Hypocreomycetidae</taxon>
        <taxon>Hypocreales</taxon>
        <taxon>Hypocreaceae</taxon>
        <taxon>Trichoderma</taxon>
    </lineage>
</organism>
<dbReference type="AlphaFoldDB" id="A0A2T3YVW8"/>
<keyword evidence="1" id="KW-0812">Transmembrane</keyword>
<evidence type="ECO:0000313" key="2">
    <source>
        <dbReference type="EMBL" id="PTB36709.1"/>
    </source>
</evidence>
<reference evidence="2 3" key="1">
    <citation type="submission" date="2016-07" db="EMBL/GenBank/DDBJ databases">
        <title>Multiple horizontal gene transfer events from other fungi enriched the ability of initially mycotrophic Trichoderma (Ascomycota) to feed on dead plant biomass.</title>
        <authorList>
            <consortium name="DOE Joint Genome Institute"/>
            <person name="Aerts A."/>
            <person name="Atanasova L."/>
            <person name="Chenthamara K."/>
            <person name="Zhang J."/>
            <person name="Grujic M."/>
            <person name="Henrissat B."/>
            <person name="Kuo A."/>
            <person name="Salamov A."/>
            <person name="Lipzen A."/>
            <person name="Labutti K."/>
            <person name="Barry K."/>
            <person name="Miao Y."/>
            <person name="Rahimi M.J."/>
            <person name="Shen Q."/>
            <person name="Grigoriev I.V."/>
            <person name="Kubicek C.P."/>
            <person name="Druzhinina I.S."/>
        </authorList>
    </citation>
    <scope>NUCLEOTIDE SEQUENCE [LARGE SCALE GENOMIC DNA]</scope>
    <source>
        <strain evidence="2 3">CBS 433.97</strain>
    </source>
</reference>
<dbReference type="EMBL" id="KZ679269">
    <property type="protein sequence ID" value="PTB36709.1"/>
    <property type="molecule type" value="Genomic_DNA"/>
</dbReference>
<evidence type="ECO:0000313" key="3">
    <source>
        <dbReference type="Proteomes" id="UP000240493"/>
    </source>
</evidence>